<dbReference type="AlphaFoldDB" id="A0A7G9R1I1"/>
<name>A0A7G9R1I1_9MICO</name>
<protein>
    <submittedName>
        <fullName evidence="2">Protoporphyrinogen oxidase</fullName>
    </submittedName>
</protein>
<gene>
    <name evidence="2" type="ORF">H9L10_14930</name>
</gene>
<dbReference type="EMBL" id="CP060712">
    <property type="protein sequence ID" value="QNN49456.1"/>
    <property type="molecule type" value="Genomic_DNA"/>
</dbReference>
<feature type="region of interest" description="Disordered" evidence="1">
    <location>
        <begin position="74"/>
        <end position="129"/>
    </location>
</feature>
<dbReference type="RefSeq" id="WP_187566683.1">
    <property type="nucleotide sequence ID" value="NZ_BMMY01000005.1"/>
</dbReference>
<evidence type="ECO:0000256" key="1">
    <source>
        <dbReference type="SAM" id="MobiDB-lite"/>
    </source>
</evidence>
<proteinExistence type="predicted"/>
<keyword evidence="3" id="KW-1185">Reference proteome</keyword>
<dbReference type="Proteomes" id="UP000515976">
    <property type="component" value="Chromosome"/>
</dbReference>
<dbReference type="KEGG" id="pei:H9L10_14930"/>
<evidence type="ECO:0000313" key="2">
    <source>
        <dbReference type="EMBL" id="QNN49456.1"/>
    </source>
</evidence>
<feature type="compositionally biased region" description="Low complexity" evidence="1">
    <location>
        <begin position="100"/>
        <end position="121"/>
    </location>
</feature>
<sequence length="129" mass="13027">MGKLSFLAGLAAGYVLGAKAGTRRYEQIRRTSQKVWSSQPVQKQVANAKDVARTKAAPVVADLVADAARATGEKLRQGRTIASEAVGHDAGGRSAGGESAGAEPPSSAAAGADHAEAWSAATRPTGTAD</sequence>
<reference evidence="2 3" key="1">
    <citation type="submission" date="2020-08" db="EMBL/GenBank/DDBJ databases">
        <title>Genome sequence of Phycicoccus endophyticus JCM 31784T.</title>
        <authorList>
            <person name="Hyun D.-W."/>
            <person name="Bae J.-W."/>
        </authorList>
    </citation>
    <scope>NUCLEOTIDE SEQUENCE [LARGE SCALE GENOMIC DNA]</scope>
    <source>
        <strain evidence="2 3">JCM 31784</strain>
    </source>
</reference>
<accession>A0A7G9R1I1</accession>
<evidence type="ECO:0000313" key="3">
    <source>
        <dbReference type="Proteomes" id="UP000515976"/>
    </source>
</evidence>
<organism evidence="2 3">
    <name type="scientific">Phycicoccus endophyticus</name>
    <dbReference type="NCBI Taxonomy" id="1690220"/>
    <lineage>
        <taxon>Bacteria</taxon>
        <taxon>Bacillati</taxon>
        <taxon>Actinomycetota</taxon>
        <taxon>Actinomycetes</taxon>
        <taxon>Micrococcales</taxon>
        <taxon>Intrasporangiaceae</taxon>
        <taxon>Phycicoccus</taxon>
    </lineage>
</organism>